<comment type="caution">
    <text evidence="3">The sequence shown here is derived from an EMBL/GenBank/DDBJ whole genome shotgun (WGS) entry which is preliminary data.</text>
</comment>
<keyword evidence="4" id="KW-1185">Reference proteome</keyword>
<dbReference type="Pfam" id="PF01465">
    <property type="entry name" value="GRIP"/>
    <property type="match status" value="1"/>
</dbReference>
<evidence type="ECO:0000313" key="4">
    <source>
        <dbReference type="Proteomes" id="UP000716291"/>
    </source>
</evidence>
<dbReference type="InterPro" id="IPR000237">
    <property type="entry name" value="GRIP_dom"/>
</dbReference>
<organism evidence="3 4">
    <name type="scientific">Rhizopus oryzae</name>
    <name type="common">Mucormycosis agent</name>
    <name type="synonym">Rhizopus arrhizus var. delemar</name>
    <dbReference type="NCBI Taxonomy" id="64495"/>
    <lineage>
        <taxon>Eukaryota</taxon>
        <taxon>Fungi</taxon>
        <taxon>Fungi incertae sedis</taxon>
        <taxon>Mucoromycota</taxon>
        <taxon>Mucoromycotina</taxon>
        <taxon>Mucoromycetes</taxon>
        <taxon>Mucorales</taxon>
        <taxon>Mucorineae</taxon>
        <taxon>Rhizopodaceae</taxon>
        <taxon>Rhizopus</taxon>
    </lineage>
</organism>
<sequence length="390" mass="46016">MLESENSQFQLLEQVQDLKYQLKQKSSEYNVLLDKLNTKTSEHEEKLKKMREIFGQATKNIDNYRTKISAQTKEISELKDQLKEYQTREEQYKIDLDANQIIIEKLSNEKESVEKTIDGLKEKNEDLMNEVEQVKKEYEQYKKRAHKLLEKTKGEHQDSTKVKELESKVQELEEKCAAECAKKSEHQFVLERDLRKAIDHINELEANQASLIKEKNTSEIKLNKLYQASLREKSRLESLERSHQQQLINATKESQGNLDRFQTRIKQLEDENQILQSSIHDLNQKIIKESSTSPSEEQEKLEKQIDELRILLRECQGDNKLLRHQERLLKSELRKLNEVDKKQNMNTEYLKNVLLKFLISENKQTMVPIISKLLSLDEAETISLRESCNL</sequence>
<keyword evidence="1" id="KW-0175">Coiled coil</keyword>
<dbReference type="Gene3D" id="1.10.287.1490">
    <property type="match status" value="1"/>
</dbReference>
<dbReference type="PROSITE" id="PS50913">
    <property type="entry name" value="GRIP"/>
    <property type="match status" value="1"/>
</dbReference>
<protein>
    <recommendedName>
        <fullName evidence="2">GRIP domain-containing protein</fullName>
    </recommendedName>
</protein>
<proteinExistence type="predicted"/>
<feature type="domain" description="GRIP" evidence="2">
    <location>
        <begin position="340"/>
        <end position="387"/>
    </location>
</feature>
<name>A0A9P6XEG5_RHIOR</name>
<dbReference type="EMBL" id="JAANQT010000326">
    <property type="protein sequence ID" value="KAG1312011.1"/>
    <property type="molecule type" value="Genomic_DNA"/>
</dbReference>
<dbReference type="Gene3D" id="1.10.220.60">
    <property type="entry name" value="GRIP domain"/>
    <property type="match status" value="1"/>
</dbReference>
<dbReference type="Proteomes" id="UP000716291">
    <property type="component" value="Unassembled WGS sequence"/>
</dbReference>
<evidence type="ECO:0000313" key="3">
    <source>
        <dbReference type="EMBL" id="KAG1312011.1"/>
    </source>
</evidence>
<dbReference type="SMART" id="SM00755">
    <property type="entry name" value="Grip"/>
    <property type="match status" value="1"/>
</dbReference>
<dbReference type="OrthoDB" id="1926336at2759"/>
<gene>
    <name evidence="3" type="ORF">G6F64_003359</name>
</gene>
<evidence type="ECO:0000256" key="1">
    <source>
        <dbReference type="SAM" id="Coils"/>
    </source>
</evidence>
<evidence type="ECO:0000259" key="2">
    <source>
        <dbReference type="PROSITE" id="PS50913"/>
    </source>
</evidence>
<feature type="coiled-coil region" evidence="1">
    <location>
        <begin position="33"/>
        <end position="221"/>
    </location>
</feature>
<accession>A0A9P6XEG5</accession>
<feature type="coiled-coil region" evidence="1">
    <location>
        <begin position="251"/>
        <end position="342"/>
    </location>
</feature>
<reference evidence="3" key="1">
    <citation type="journal article" date="2020" name="Microb. Genom.">
        <title>Genetic diversity of clinical and environmental Mucorales isolates obtained from an investigation of mucormycosis cases among solid organ transplant recipients.</title>
        <authorList>
            <person name="Nguyen M.H."/>
            <person name="Kaul D."/>
            <person name="Muto C."/>
            <person name="Cheng S.J."/>
            <person name="Richter R.A."/>
            <person name="Bruno V.M."/>
            <person name="Liu G."/>
            <person name="Beyhan S."/>
            <person name="Sundermann A.J."/>
            <person name="Mounaud S."/>
            <person name="Pasculle A.W."/>
            <person name="Nierman W.C."/>
            <person name="Driscoll E."/>
            <person name="Cumbie R."/>
            <person name="Clancy C.J."/>
            <person name="Dupont C.L."/>
        </authorList>
    </citation>
    <scope>NUCLEOTIDE SEQUENCE</scope>
    <source>
        <strain evidence="3">GL11</strain>
    </source>
</reference>
<dbReference type="AlphaFoldDB" id="A0A9P6XEG5"/>